<dbReference type="InterPro" id="IPR050490">
    <property type="entry name" value="Bact_solute-bd_prot1"/>
</dbReference>
<evidence type="ECO:0000256" key="1">
    <source>
        <dbReference type="ARBA" id="ARBA00004196"/>
    </source>
</evidence>
<keyword evidence="4 5" id="KW-0732">Signal</keyword>
<organism evidence="6 7">
    <name type="scientific">Actinacidiphila bryophytorum</name>
    <dbReference type="NCBI Taxonomy" id="1436133"/>
    <lineage>
        <taxon>Bacteria</taxon>
        <taxon>Bacillati</taxon>
        <taxon>Actinomycetota</taxon>
        <taxon>Actinomycetes</taxon>
        <taxon>Kitasatosporales</taxon>
        <taxon>Streptomycetaceae</taxon>
        <taxon>Actinacidiphila</taxon>
    </lineage>
</organism>
<dbReference type="Pfam" id="PF13416">
    <property type="entry name" value="SBP_bac_8"/>
    <property type="match status" value="1"/>
</dbReference>
<reference evidence="6" key="1">
    <citation type="submission" date="2021-06" db="EMBL/GenBank/DDBJ databases">
        <authorList>
            <person name="Arsene-Ploetze F."/>
        </authorList>
    </citation>
    <scope>NUCLEOTIDE SEQUENCE</scope>
    <source>
        <strain evidence="6">SBRY1</strain>
    </source>
</reference>
<gene>
    <name evidence="6" type="ORF">SBRY_130097</name>
</gene>
<proteinExistence type="inferred from homology"/>
<dbReference type="PANTHER" id="PTHR43649">
    <property type="entry name" value="ARABINOSE-BINDING PROTEIN-RELATED"/>
    <property type="match status" value="1"/>
</dbReference>
<name>A0A9W4E4Z6_9ACTN</name>
<feature type="signal peptide" evidence="5">
    <location>
        <begin position="1"/>
        <end position="28"/>
    </location>
</feature>
<sequence>MRDSVRRRAGRKLLAAAATATLLAAATACGGGSSGAGGRTHLVYRTWDEQQKVGLEKVMKAFEAANPTIDVSVELLPYDQYWTKLTADVVAGTAPDVFWMQTTEFPDYVTKGVLADLTGDIKDTSVYNKTVVDAYTYQGKLYGVPKDMGDVALLYNKDLLAKAGVTMPDQLTWAPDGSGTFLPLLRKLTVDDRGRHPDDPGFDAKKVKTWGFASWNHYQTQWMNWMVSNGGQLIDKPFGKFAFNSPQDVAALQWGVDLSRKYHVSPPATETNPPTGQATEMFERGQVAIFPANNALLPYVKPAVKFPIGVAPMPAGPAGRAVNVNGLSEQVYAKSRHLAQAKTLARYLASPAAQKIMGDAGYVFPAIDSLSQGYVDYWKAQGIDVAPYVEERKGKTFNLPIVPGFSSAETDLNQTLNQVYLGALSPQKGADQAVKDANAKQK</sequence>
<dbReference type="GO" id="GO:0030313">
    <property type="term" value="C:cell envelope"/>
    <property type="evidence" value="ECO:0007669"/>
    <property type="project" value="UniProtKB-SubCell"/>
</dbReference>
<accession>A0A9W4E4Z6</accession>
<dbReference type="SUPFAM" id="SSF53850">
    <property type="entry name" value="Periplasmic binding protein-like II"/>
    <property type="match status" value="1"/>
</dbReference>
<keyword evidence="7" id="KW-1185">Reference proteome</keyword>
<comment type="caution">
    <text evidence="6">The sequence shown here is derived from an EMBL/GenBank/DDBJ whole genome shotgun (WGS) entry which is preliminary data.</text>
</comment>
<dbReference type="CDD" id="cd13585">
    <property type="entry name" value="PBP2_TMBP_like"/>
    <property type="match status" value="1"/>
</dbReference>
<evidence type="ECO:0000256" key="5">
    <source>
        <dbReference type="SAM" id="SignalP"/>
    </source>
</evidence>
<evidence type="ECO:0000313" key="6">
    <source>
        <dbReference type="EMBL" id="CAG7619665.1"/>
    </source>
</evidence>
<protein>
    <submittedName>
        <fullName evidence="6">Sugar ABC transporter substrate-binding protein</fullName>
    </submittedName>
</protein>
<comment type="similarity">
    <text evidence="2">Belongs to the bacterial solute-binding protein 1 family.</text>
</comment>
<dbReference type="InterPro" id="IPR006059">
    <property type="entry name" value="SBP"/>
</dbReference>
<dbReference type="PROSITE" id="PS51257">
    <property type="entry name" value="PROKAR_LIPOPROTEIN"/>
    <property type="match status" value="1"/>
</dbReference>
<evidence type="ECO:0000256" key="2">
    <source>
        <dbReference type="ARBA" id="ARBA00008520"/>
    </source>
</evidence>
<evidence type="ECO:0000313" key="7">
    <source>
        <dbReference type="Proteomes" id="UP001153328"/>
    </source>
</evidence>
<feature type="chain" id="PRO_5040812861" evidence="5">
    <location>
        <begin position="29"/>
        <end position="442"/>
    </location>
</feature>
<comment type="subcellular location">
    <subcellularLocation>
        <location evidence="1">Cell envelope</location>
    </subcellularLocation>
</comment>
<keyword evidence="3" id="KW-0813">Transport</keyword>
<evidence type="ECO:0000256" key="4">
    <source>
        <dbReference type="ARBA" id="ARBA00022729"/>
    </source>
</evidence>
<dbReference type="Gene3D" id="3.40.190.10">
    <property type="entry name" value="Periplasmic binding protein-like II"/>
    <property type="match status" value="1"/>
</dbReference>
<evidence type="ECO:0000256" key="3">
    <source>
        <dbReference type="ARBA" id="ARBA00022448"/>
    </source>
</evidence>
<dbReference type="PANTHER" id="PTHR43649:SF31">
    <property type="entry name" value="SN-GLYCEROL-3-PHOSPHATE-BINDING PERIPLASMIC PROTEIN UGPB"/>
    <property type="match status" value="1"/>
</dbReference>
<dbReference type="RefSeq" id="WP_205047200.1">
    <property type="nucleotide sequence ID" value="NZ_CAJVAX010000005.1"/>
</dbReference>
<dbReference type="Proteomes" id="UP001153328">
    <property type="component" value="Unassembled WGS sequence"/>
</dbReference>
<dbReference type="AlphaFoldDB" id="A0A9W4E4Z6"/>
<dbReference type="EMBL" id="CAJVAX010000005">
    <property type="protein sequence ID" value="CAG7619665.1"/>
    <property type="molecule type" value="Genomic_DNA"/>
</dbReference>